<evidence type="ECO:0000256" key="2">
    <source>
        <dbReference type="ARBA" id="ARBA00022729"/>
    </source>
</evidence>
<feature type="signal peptide" evidence="3">
    <location>
        <begin position="1"/>
        <end position="25"/>
    </location>
</feature>
<sequence length="257" mass="28887">MVIVSSAIRKLIVVLSILICTPTNAETIKISNGEWAPFTSQNYKHFGLASHIVSEAFKASGVDVEYAFYPWARALIDAKEGKELAATIVWTYSDERAKDFLYTDPVFTLQSVFFHKKGKVVDWNKLSDLKDYKIGGAISYSYGDEFTELEKTGVLNVSRIADDTNNLKKLVSGRIDLYPTEMQVGLELIKNELPPNEADQLTYSKPYRESEYFVLVSKKYPGGSELVQKFNQGLAKIKESGLYQKMMDDSVNGNYGP</sequence>
<gene>
    <name evidence="5" type="ordered locus">HCH_02014</name>
</gene>
<dbReference type="InterPro" id="IPR001638">
    <property type="entry name" value="Solute-binding_3/MltF_N"/>
</dbReference>
<evidence type="ECO:0000313" key="6">
    <source>
        <dbReference type="Proteomes" id="UP000000238"/>
    </source>
</evidence>
<dbReference type="KEGG" id="hch:HCH_02014"/>
<organism evidence="5 6">
    <name type="scientific">Hahella chejuensis (strain KCTC 2396)</name>
    <dbReference type="NCBI Taxonomy" id="349521"/>
    <lineage>
        <taxon>Bacteria</taxon>
        <taxon>Pseudomonadati</taxon>
        <taxon>Pseudomonadota</taxon>
        <taxon>Gammaproteobacteria</taxon>
        <taxon>Oceanospirillales</taxon>
        <taxon>Hahellaceae</taxon>
        <taxon>Hahella</taxon>
    </lineage>
</organism>
<dbReference type="AlphaFoldDB" id="Q2SKH6"/>
<dbReference type="Pfam" id="PF00497">
    <property type="entry name" value="SBP_bac_3"/>
    <property type="match status" value="1"/>
</dbReference>
<dbReference type="HOGENOM" id="CLU_064076_3_0_6"/>
<reference evidence="5 6" key="1">
    <citation type="journal article" date="2005" name="Nucleic Acids Res.">
        <title>Genomic blueprint of Hahella chejuensis, a marine microbe producing an algicidal agent.</title>
        <authorList>
            <person name="Jeong H."/>
            <person name="Yim J.H."/>
            <person name="Lee C."/>
            <person name="Choi S.-H."/>
            <person name="Park Y.K."/>
            <person name="Yoon S.H."/>
            <person name="Hur C.-G."/>
            <person name="Kang H.-Y."/>
            <person name="Kim D."/>
            <person name="Lee H.H."/>
            <person name="Park K.H."/>
            <person name="Park S.-H."/>
            <person name="Park H.-S."/>
            <person name="Lee H.K."/>
            <person name="Oh T.K."/>
            <person name="Kim J.F."/>
        </authorList>
    </citation>
    <scope>NUCLEOTIDE SEQUENCE [LARGE SCALE GENOMIC DNA]</scope>
    <source>
        <strain evidence="5 6">KCTC 2396</strain>
    </source>
</reference>
<name>Q2SKH6_HAHCH</name>
<evidence type="ECO:0000313" key="5">
    <source>
        <dbReference type="EMBL" id="ABC28848.1"/>
    </source>
</evidence>
<dbReference type="RefSeq" id="WP_011395919.1">
    <property type="nucleotide sequence ID" value="NC_007645.1"/>
</dbReference>
<feature type="domain" description="Solute-binding protein family 3/N-terminal" evidence="4">
    <location>
        <begin position="32"/>
        <end position="248"/>
    </location>
</feature>
<dbReference type="EMBL" id="CP000155">
    <property type="protein sequence ID" value="ABC28848.1"/>
    <property type="molecule type" value="Genomic_DNA"/>
</dbReference>
<comment type="similarity">
    <text evidence="1">Belongs to the bacterial solute-binding protein 3 family.</text>
</comment>
<evidence type="ECO:0000256" key="3">
    <source>
        <dbReference type="SAM" id="SignalP"/>
    </source>
</evidence>
<proteinExistence type="inferred from homology"/>
<evidence type="ECO:0000256" key="1">
    <source>
        <dbReference type="ARBA" id="ARBA00010333"/>
    </source>
</evidence>
<accession>Q2SKH6</accession>
<dbReference type="Proteomes" id="UP000000238">
    <property type="component" value="Chromosome"/>
</dbReference>
<dbReference type="PANTHER" id="PTHR35936">
    <property type="entry name" value="MEMBRANE-BOUND LYTIC MUREIN TRANSGLYCOSYLASE F"/>
    <property type="match status" value="1"/>
</dbReference>
<feature type="chain" id="PRO_5004215808" evidence="3">
    <location>
        <begin position="26"/>
        <end position="257"/>
    </location>
</feature>
<protein>
    <submittedName>
        <fullName evidence="5">ABC-type amino acid transport/signal transduction systems, periplasmic component/domain</fullName>
    </submittedName>
</protein>
<evidence type="ECO:0000259" key="4">
    <source>
        <dbReference type="Pfam" id="PF00497"/>
    </source>
</evidence>
<dbReference type="OrthoDB" id="5296159at2"/>
<keyword evidence="6" id="KW-1185">Reference proteome</keyword>
<dbReference type="SUPFAM" id="SSF53850">
    <property type="entry name" value="Periplasmic binding protein-like II"/>
    <property type="match status" value="1"/>
</dbReference>
<dbReference type="PANTHER" id="PTHR35936:SF25">
    <property type="entry name" value="ABC TRANSPORTER SUBSTRATE-BINDING PROTEIN"/>
    <property type="match status" value="1"/>
</dbReference>
<dbReference type="STRING" id="349521.HCH_02014"/>
<keyword evidence="2 3" id="KW-0732">Signal</keyword>
<dbReference type="eggNOG" id="COG0834">
    <property type="taxonomic scope" value="Bacteria"/>
</dbReference>
<dbReference type="Gene3D" id="3.40.190.10">
    <property type="entry name" value="Periplasmic binding protein-like II"/>
    <property type="match status" value="2"/>
</dbReference>